<dbReference type="Pfam" id="PF00786">
    <property type="entry name" value="PBD"/>
    <property type="match status" value="1"/>
</dbReference>
<dbReference type="AlphaFoldDB" id="A0AA88RL21"/>
<proteinExistence type="predicted"/>
<dbReference type="PANTHER" id="PTHR46325:SF39">
    <property type="entry name" value="CRIB DOMAIN-CONTAINING PROTEIN RIC8"/>
    <property type="match status" value="1"/>
</dbReference>
<feature type="compositionally biased region" description="Basic and acidic residues" evidence="1">
    <location>
        <begin position="216"/>
        <end position="228"/>
    </location>
</feature>
<name>A0AA88RL21_9ASTE</name>
<sequence length="228" mass="25035">MGTKMKGLLKGLRYISQIFDEEKEPEMQIGYPTDVKHVAHIGWDGPSVDSPSWWPSILRTTQDPQRPSAQGSHHSSRKGANSSPRDLPELPKSSRRHSASENPLSGESPRRDSSTKSRQSRRHHSKDSSESVKSTRQPPDPSLESPARNLPDIPKKSRRKKSKDSVNGGSSRSRSKANTSTSTYTSPFSDPGPDAGSILISKNSHELCQTSSMKPHVQEEEKGSSGIS</sequence>
<comment type="caution">
    <text evidence="3">The sequence shown here is derived from an EMBL/GenBank/DDBJ whole genome shotgun (WGS) entry which is preliminary data.</text>
</comment>
<feature type="compositionally biased region" description="Polar residues" evidence="1">
    <location>
        <begin position="58"/>
        <end position="84"/>
    </location>
</feature>
<evidence type="ECO:0000313" key="3">
    <source>
        <dbReference type="EMBL" id="KAK2984605.1"/>
    </source>
</evidence>
<organism evidence="3 4">
    <name type="scientific">Escallonia rubra</name>
    <dbReference type="NCBI Taxonomy" id="112253"/>
    <lineage>
        <taxon>Eukaryota</taxon>
        <taxon>Viridiplantae</taxon>
        <taxon>Streptophyta</taxon>
        <taxon>Embryophyta</taxon>
        <taxon>Tracheophyta</taxon>
        <taxon>Spermatophyta</taxon>
        <taxon>Magnoliopsida</taxon>
        <taxon>eudicotyledons</taxon>
        <taxon>Gunneridae</taxon>
        <taxon>Pentapetalae</taxon>
        <taxon>asterids</taxon>
        <taxon>campanulids</taxon>
        <taxon>Escalloniales</taxon>
        <taxon>Escalloniaceae</taxon>
        <taxon>Escallonia</taxon>
    </lineage>
</organism>
<dbReference type="EMBL" id="JAVXUO010001219">
    <property type="protein sequence ID" value="KAK2984605.1"/>
    <property type="molecule type" value="Genomic_DNA"/>
</dbReference>
<evidence type="ECO:0000256" key="1">
    <source>
        <dbReference type="SAM" id="MobiDB-lite"/>
    </source>
</evidence>
<evidence type="ECO:0000313" key="4">
    <source>
        <dbReference type="Proteomes" id="UP001187471"/>
    </source>
</evidence>
<dbReference type="PANTHER" id="PTHR46325">
    <property type="entry name" value="CRIB DOMAIN-CONTAINING PROTEIN RIC8"/>
    <property type="match status" value="1"/>
</dbReference>
<protein>
    <recommendedName>
        <fullName evidence="2">CRIB domain-containing protein</fullName>
    </recommendedName>
</protein>
<gene>
    <name evidence="3" type="ORF">RJ640_029111</name>
</gene>
<keyword evidence="4" id="KW-1185">Reference proteome</keyword>
<reference evidence="3" key="1">
    <citation type="submission" date="2022-12" db="EMBL/GenBank/DDBJ databases">
        <title>Draft genome assemblies for two species of Escallonia (Escalloniales).</title>
        <authorList>
            <person name="Chanderbali A."/>
            <person name="Dervinis C."/>
            <person name="Anghel I."/>
            <person name="Soltis D."/>
            <person name="Soltis P."/>
            <person name="Zapata F."/>
        </authorList>
    </citation>
    <scope>NUCLEOTIDE SEQUENCE</scope>
    <source>
        <strain evidence="3">UCBG92.1500</strain>
        <tissue evidence="3">Leaf</tissue>
    </source>
</reference>
<feature type="compositionally biased region" description="Polar residues" evidence="1">
    <location>
        <begin position="165"/>
        <end position="188"/>
    </location>
</feature>
<dbReference type="Proteomes" id="UP001187471">
    <property type="component" value="Unassembled WGS sequence"/>
</dbReference>
<dbReference type="CDD" id="cd00132">
    <property type="entry name" value="CRIB"/>
    <property type="match status" value="1"/>
</dbReference>
<evidence type="ECO:0000259" key="2">
    <source>
        <dbReference type="PROSITE" id="PS50108"/>
    </source>
</evidence>
<accession>A0AA88RL21</accession>
<feature type="region of interest" description="Disordered" evidence="1">
    <location>
        <begin position="39"/>
        <end position="228"/>
    </location>
</feature>
<dbReference type="SMART" id="SM00285">
    <property type="entry name" value="PBD"/>
    <property type="match status" value="1"/>
</dbReference>
<feature type="domain" description="CRIB" evidence="2">
    <location>
        <begin position="29"/>
        <end position="42"/>
    </location>
</feature>
<dbReference type="InterPro" id="IPR000095">
    <property type="entry name" value="CRIB_dom"/>
</dbReference>
<feature type="compositionally biased region" description="Polar residues" evidence="1">
    <location>
        <begin position="200"/>
        <end position="213"/>
    </location>
</feature>
<dbReference type="PROSITE" id="PS50108">
    <property type="entry name" value="CRIB"/>
    <property type="match status" value="1"/>
</dbReference>